<sequence length="98" mass="10821">MCSKRTLLLLVIVSLTVLIVSSANIERQSRSFLSRLNLSLLGLGPRCRGCPTHYCDDDPALVLGYCCGCARYFGKSIPIVLSTTIFNGQIVFFQIAYQ</sequence>
<dbReference type="OrthoDB" id="8180485at2759"/>
<evidence type="ECO:0000256" key="1">
    <source>
        <dbReference type="SAM" id="SignalP"/>
    </source>
</evidence>
<gene>
    <name evidence="2" type="ORF">ACAOBT_LOCUS17679</name>
</gene>
<dbReference type="AlphaFoldDB" id="A0A9P0PIK6"/>
<accession>A0A9P0PIK6</accession>
<name>A0A9P0PIK6_ACAOB</name>
<reference evidence="2" key="1">
    <citation type="submission" date="2022-03" db="EMBL/GenBank/DDBJ databases">
        <authorList>
            <person name="Sayadi A."/>
        </authorList>
    </citation>
    <scope>NUCLEOTIDE SEQUENCE</scope>
</reference>
<organism evidence="2 3">
    <name type="scientific">Acanthoscelides obtectus</name>
    <name type="common">Bean weevil</name>
    <name type="synonym">Bruchus obtectus</name>
    <dbReference type="NCBI Taxonomy" id="200917"/>
    <lineage>
        <taxon>Eukaryota</taxon>
        <taxon>Metazoa</taxon>
        <taxon>Ecdysozoa</taxon>
        <taxon>Arthropoda</taxon>
        <taxon>Hexapoda</taxon>
        <taxon>Insecta</taxon>
        <taxon>Pterygota</taxon>
        <taxon>Neoptera</taxon>
        <taxon>Endopterygota</taxon>
        <taxon>Coleoptera</taxon>
        <taxon>Polyphaga</taxon>
        <taxon>Cucujiformia</taxon>
        <taxon>Chrysomeloidea</taxon>
        <taxon>Chrysomelidae</taxon>
        <taxon>Bruchinae</taxon>
        <taxon>Bruchini</taxon>
        <taxon>Acanthoscelides</taxon>
    </lineage>
</organism>
<feature type="signal peptide" evidence="1">
    <location>
        <begin position="1"/>
        <end position="22"/>
    </location>
</feature>
<feature type="chain" id="PRO_5040282507" evidence="1">
    <location>
        <begin position="23"/>
        <end position="98"/>
    </location>
</feature>
<keyword evidence="1" id="KW-0732">Signal</keyword>
<keyword evidence="3" id="KW-1185">Reference proteome</keyword>
<evidence type="ECO:0000313" key="2">
    <source>
        <dbReference type="EMBL" id="CAH1987124.1"/>
    </source>
</evidence>
<dbReference type="EMBL" id="CAKOFQ010007011">
    <property type="protein sequence ID" value="CAH1987124.1"/>
    <property type="molecule type" value="Genomic_DNA"/>
</dbReference>
<comment type="caution">
    <text evidence="2">The sequence shown here is derived from an EMBL/GenBank/DDBJ whole genome shotgun (WGS) entry which is preliminary data.</text>
</comment>
<evidence type="ECO:0000313" key="3">
    <source>
        <dbReference type="Proteomes" id="UP001152888"/>
    </source>
</evidence>
<proteinExistence type="predicted"/>
<dbReference type="Proteomes" id="UP001152888">
    <property type="component" value="Unassembled WGS sequence"/>
</dbReference>
<protein>
    <submittedName>
        <fullName evidence="2">Uncharacterized protein</fullName>
    </submittedName>
</protein>